<reference evidence="9 10" key="1">
    <citation type="submission" date="2015-03" db="EMBL/GenBank/DDBJ databases">
        <authorList>
            <person name="Lepp D."/>
            <person name="Hassan Y.I."/>
            <person name="Li X.-Z."/>
            <person name="Zhou T."/>
        </authorList>
    </citation>
    <scope>NUCLEOTIDE SEQUENCE [LARGE SCALE GENOMIC DNA]</scope>
    <source>
        <strain evidence="9 10">E84</strain>
    </source>
</reference>
<dbReference type="CDD" id="cd06261">
    <property type="entry name" value="TM_PBP2"/>
    <property type="match status" value="1"/>
</dbReference>
<evidence type="ECO:0000256" key="3">
    <source>
        <dbReference type="ARBA" id="ARBA00022475"/>
    </source>
</evidence>
<keyword evidence="2 7" id="KW-0813">Transport</keyword>
<dbReference type="PATRIC" id="fig|1293439.3.peg.1346"/>
<proteinExistence type="inferred from homology"/>
<evidence type="ECO:0000256" key="1">
    <source>
        <dbReference type="ARBA" id="ARBA00004651"/>
    </source>
</evidence>
<feature type="domain" description="ABC transmembrane type-1" evidence="8">
    <location>
        <begin position="53"/>
        <end position="246"/>
    </location>
</feature>
<protein>
    <recommendedName>
        <fullName evidence="8">ABC transmembrane type-1 domain-containing protein</fullName>
    </recommendedName>
</protein>
<dbReference type="InterPro" id="IPR035906">
    <property type="entry name" value="MetI-like_sf"/>
</dbReference>
<evidence type="ECO:0000313" key="10">
    <source>
        <dbReference type="Proteomes" id="UP000033411"/>
    </source>
</evidence>
<comment type="similarity">
    <text evidence="7">Belongs to the binding-protein-dependent transport system permease family.</text>
</comment>
<dbReference type="EMBL" id="LANJ01000016">
    <property type="protein sequence ID" value="KKC38254.1"/>
    <property type="molecule type" value="Genomic_DNA"/>
</dbReference>
<comment type="caution">
    <text evidence="9">The sequence shown here is derived from an EMBL/GenBank/DDBJ whole genome shotgun (WGS) entry which is preliminary data.</text>
</comment>
<dbReference type="Gene3D" id="1.10.3720.10">
    <property type="entry name" value="MetI-like"/>
    <property type="match status" value="1"/>
</dbReference>
<comment type="subcellular location">
    <subcellularLocation>
        <location evidence="1 7">Cell membrane</location>
        <topology evidence="1 7">Multi-pass membrane protein</topology>
    </subcellularLocation>
</comment>
<feature type="transmembrane region" description="Helical" evidence="7">
    <location>
        <begin position="225"/>
        <end position="246"/>
    </location>
</feature>
<accession>A0A0F5QE17</accession>
<name>A0A0F5QE17_9HYPH</name>
<evidence type="ECO:0000313" key="9">
    <source>
        <dbReference type="EMBL" id="KKC38254.1"/>
    </source>
</evidence>
<gene>
    <name evidence="9" type="ORF">WH87_08835</name>
</gene>
<dbReference type="PANTHER" id="PTHR43744">
    <property type="entry name" value="ABC TRANSPORTER PERMEASE PROTEIN MG189-RELATED-RELATED"/>
    <property type="match status" value="1"/>
</dbReference>
<keyword evidence="5 7" id="KW-1133">Transmembrane helix</keyword>
<keyword evidence="4 7" id="KW-0812">Transmembrane</keyword>
<dbReference type="InterPro" id="IPR000515">
    <property type="entry name" value="MetI-like"/>
</dbReference>
<dbReference type="SUPFAM" id="SSF161098">
    <property type="entry name" value="MetI-like"/>
    <property type="match status" value="1"/>
</dbReference>
<dbReference type="Proteomes" id="UP000033411">
    <property type="component" value="Unassembled WGS sequence"/>
</dbReference>
<dbReference type="GO" id="GO:0055085">
    <property type="term" value="P:transmembrane transport"/>
    <property type="evidence" value="ECO:0007669"/>
    <property type="project" value="InterPro"/>
</dbReference>
<evidence type="ECO:0000256" key="7">
    <source>
        <dbReference type="RuleBase" id="RU363032"/>
    </source>
</evidence>
<sequence>MWTAFTLAAIAYVLLSAVKSKREVLRSGWNLPQEFIWSNFATAWNVGRLGDYFLNSVMVVGGSVFAILLVSTPAAYVLARAKFPGREAVTNLFVLGMGIPIPMLFIPIFGILSYLRMTDSLTGLSLVFIAISIPVTIYLLTGFFASLPSELESAAVLEGCNDFQVFWHVMLPMAMPGVLTALILNLIWLWNEYQLSLVILNSPDNRTLPLGLYSLQNAMQYTGDWPGMFAGVTIVIIPTIIAYALLSEKMIAGMTMGAVK</sequence>
<keyword evidence="10" id="KW-1185">Reference proteome</keyword>
<dbReference type="Pfam" id="PF00528">
    <property type="entry name" value="BPD_transp_1"/>
    <property type="match status" value="1"/>
</dbReference>
<feature type="transmembrane region" description="Helical" evidence="7">
    <location>
        <begin position="165"/>
        <end position="190"/>
    </location>
</feature>
<dbReference type="AlphaFoldDB" id="A0A0F5QE17"/>
<dbReference type="GO" id="GO:0005886">
    <property type="term" value="C:plasma membrane"/>
    <property type="evidence" value="ECO:0007669"/>
    <property type="project" value="UniProtKB-SubCell"/>
</dbReference>
<feature type="transmembrane region" description="Helical" evidence="7">
    <location>
        <begin position="52"/>
        <end position="79"/>
    </location>
</feature>
<dbReference type="STRING" id="1293439.WH87_08835"/>
<keyword evidence="3" id="KW-1003">Cell membrane</keyword>
<dbReference type="PANTHER" id="PTHR43744:SF12">
    <property type="entry name" value="ABC TRANSPORTER PERMEASE PROTEIN MG189-RELATED"/>
    <property type="match status" value="1"/>
</dbReference>
<feature type="transmembrane region" description="Helical" evidence="7">
    <location>
        <begin position="121"/>
        <end position="144"/>
    </location>
</feature>
<evidence type="ECO:0000256" key="2">
    <source>
        <dbReference type="ARBA" id="ARBA00022448"/>
    </source>
</evidence>
<evidence type="ECO:0000259" key="8">
    <source>
        <dbReference type="PROSITE" id="PS50928"/>
    </source>
</evidence>
<keyword evidence="6 7" id="KW-0472">Membrane</keyword>
<feature type="transmembrane region" description="Helical" evidence="7">
    <location>
        <begin position="91"/>
        <end position="115"/>
    </location>
</feature>
<evidence type="ECO:0000256" key="6">
    <source>
        <dbReference type="ARBA" id="ARBA00023136"/>
    </source>
</evidence>
<organism evidence="9 10">
    <name type="scientific">Devosia epidermidihirudinis</name>
    <dbReference type="NCBI Taxonomy" id="1293439"/>
    <lineage>
        <taxon>Bacteria</taxon>
        <taxon>Pseudomonadati</taxon>
        <taxon>Pseudomonadota</taxon>
        <taxon>Alphaproteobacteria</taxon>
        <taxon>Hyphomicrobiales</taxon>
        <taxon>Devosiaceae</taxon>
        <taxon>Devosia</taxon>
    </lineage>
</organism>
<evidence type="ECO:0000256" key="5">
    <source>
        <dbReference type="ARBA" id="ARBA00022989"/>
    </source>
</evidence>
<dbReference type="PROSITE" id="PS50928">
    <property type="entry name" value="ABC_TM1"/>
    <property type="match status" value="1"/>
</dbReference>
<evidence type="ECO:0000256" key="4">
    <source>
        <dbReference type="ARBA" id="ARBA00022692"/>
    </source>
</evidence>